<evidence type="ECO:0000313" key="2">
    <source>
        <dbReference type="Proteomes" id="UP000526892"/>
    </source>
</evidence>
<protein>
    <recommendedName>
        <fullName evidence="3">Lipoprotein</fullName>
    </recommendedName>
</protein>
<dbReference type="PROSITE" id="PS51257">
    <property type="entry name" value="PROKAR_LIPOPROTEIN"/>
    <property type="match status" value="1"/>
</dbReference>
<proteinExistence type="predicted"/>
<evidence type="ECO:0000313" key="1">
    <source>
        <dbReference type="EMBL" id="NYS80467.1"/>
    </source>
</evidence>
<comment type="caution">
    <text evidence="1">The sequence shown here is derived from an EMBL/GenBank/DDBJ whole genome shotgun (WGS) entry which is preliminary data.</text>
</comment>
<evidence type="ECO:0008006" key="3">
    <source>
        <dbReference type="Google" id="ProtNLM"/>
    </source>
</evidence>
<dbReference type="RefSeq" id="WP_179917401.1">
    <property type="nucleotide sequence ID" value="NZ_JACCDE010000059.1"/>
</dbReference>
<gene>
    <name evidence="1" type="ORF">HZS80_22660</name>
</gene>
<accession>A0A7Z0LXG2</accession>
<sequence>MNTAVKTSKGKGMVLIWFACWLALSGCTVKLIADYDPKTDEAITQLQRKFETFFVNLESQIGTEEASYDNHLEFYKEVKVDVSAIKLRASAIPKNEITLQQVSLLEENIGLLEEVHKEGVADVEVVKVPRDDFNTALSNILKLELAKRRGEEE</sequence>
<dbReference type="Proteomes" id="UP000526892">
    <property type="component" value="Unassembled WGS sequence"/>
</dbReference>
<dbReference type="EMBL" id="JACCDE010000059">
    <property type="protein sequence ID" value="NYS80467.1"/>
    <property type="molecule type" value="Genomic_DNA"/>
</dbReference>
<reference evidence="1 2" key="1">
    <citation type="journal article" date="2003" name="Extremophiles">
        <title>Halomonas glaciei sp. nov. isolated from fast ice of Adelie Land, Antarctica.</title>
        <authorList>
            <person name="Reddy G.S."/>
            <person name="Raghavan P.U."/>
            <person name="Sarita N.B."/>
            <person name="Prakash J.S."/>
            <person name="Nagesh N."/>
            <person name="Delille D."/>
            <person name="Shivaji S."/>
        </authorList>
    </citation>
    <scope>NUCLEOTIDE SEQUENCE [LARGE SCALE GENOMIC DNA]</scope>
    <source>
        <strain evidence="1 2">DD39</strain>
    </source>
</reference>
<name>A0A7Z0LXG2_9GAMM</name>
<dbReference type="AlphaFoldDB" id="A0A7Z0LXG2"/>
<organism evidence="1 2">
    <name type="scientific">Vreelandella glaciei</name>
    <dbReference type="NCBI Taxonomy" id="186761"/>
    <lineage>
        <taxon>Bacteria</taxon>
        <taxon>Pseudomonadati</taxon>
        <taxon>Pseudomonadota</taxon>
        <taxon>Gammaproteobacteria</taxon>
        <taxon>Oceanospirillales</taxon>
        <taxon>Halomonadaceae</taxon>
        <taxon>Vreelandella</taxon>
    </lineage>
</organism>
<keyword evidence="2" id="KW-1185">Reference proteome</keyword>